<protein>
    <submittedName>
        <fullName evidence="2">Uncharacterized protein</fullName>
    </submittedName>
</protein>
<sequence length="117" mass="13341">MKTFFLGITIWILAVVACVVMGNYSGGALHLYLSDVSVSQVTWWSLYHSVHLPFQHPDFASAVWGGVLAAWIAFLPVFVAIIFLWLYFMPKTKSLYGNARFANNRELEPLHYKGDYH</sequence>
<evidence type="ECO:0000313" key="2">
    <source>
        <dbReference type="EMBL" id="PHM25041.1"/>
    </source>
</evidence>
<dbReference type="AlphaFoldDB" id="A0A2D0IT37"/>
<gene>
    <name evidence="2" type="ORF">Xbud_03114</name>
</gene>
<organism evidence="2 3">
    <name type="scientific">Xenorhabdus budapestensis</name>
    <dbReference type="NCBI Taxonomy" id="290110"/>
    <lineage>
        <taxon>Bacteria</taxon>
        <taxon>Pseudomonadati</taxon>
        <taxon>Pseudomonadota</taxon>
        <taxon>Gammaproteobacteria</taxon>
        <taxon>Enterobacterales</taxon>
        <taxon>Morganellaceae</taxon>
        <taxon>Xenorhabdus</taxon>
    </lineage>
</organism>
<proteinExistence type="predicted"/>
<name>A0A2D0IT37_XENBU</name>
<comment type="caution">
    <text evidence="2">The sequence shown here is derived from an EMBL/GenBank/DDBJ whole genome shotgun (WGS) entry which is preliminary data.</text>
</comment>
<dbReference type="OrthoDB" id="6917608at2"/>
<evidence type="ECO:0000313" key="3">
    <source>
        <dbReference type="Proteomes" id="UP000225833"/>
    </source>
</evidence>
<reference evidence="2 3" key="1">
    <citation type="journal article" date="2017" name="Nat. Microbiol.">
        <title>Natural product diversity associated with the nematode symbionts Photorhabdus and Xenorhabdus.</title>
        <authorList>
            <person name="Tobias N.J."/>
            <person name="Wolff H."/>
            <person name="Djahanschiri B."/>
            <person name="Grundmann F."/>
            <person name="Kronenwerth M."/>
            <person name="Shi Y.M."/>
            <person name="Simonyi S."/>
            <person name="Grun P."/>
            <person name="Shapiro-Ilan D."/>
            <person name="Pidot S.J."/>
            <person name="Stinear T.P."/>
            <person name="Ebersberger I."/>
            <person name="Bode H.B."/>
        </authorList>
    </citation>
    <scope>NUCLEOTIDE SEQUENCE [LARGE SCALE GENOMIC DNA]</scope>
    <source>
        <strain evidence="2 3">DSM 16342</strain>
    </source>
</reference>
<keyword evidence="1" id="KW-0812">Transmembrane</keyword>
<dbReference type="RefSeq" id="WP_099136869.1">
    <property type="nucleotide sequence ID" value="NZ_CAWNNJ010000088.1"/>
</dbReference>
<dbReference type="PROSITE" id="PS51257">
    <property type="entry name" value="PROKAR_LIPOPROTEIN"/>
    <property type="match status" value="1"/>
</dbReference>
<accession>A0A2D0IT37</accession>
<keyword evidence="1" id="KW-1133">Transmembrane helix</keyword>
<feature type="transmembrane region" description="Helical" evidence="1">
    <location>
        <begin position="62"/>
        <end position="88"/>
    </location>
</feature>
<dbReference type="Proteomes" id="UP000225833">
    <property type="component" value="Unassembled WGS sequence"/>
</dbReference>
<keyword evidence="1" id="KW-0472">Membrane</keyword>
<dbReference type="EMBL" id="NIBS01000021">
    <property type="protein sequence ID" value="PHM25041.1"/>
    <property type="molecule type" value="Genomic_DNA"/>
</dbReference>
<evidence type="ECO:0000256" key="1">
    <source>
        <dbReference type="SAM" id="Phobius"/>
    </source>
</evidence>